<accession>A0ABW1X2F2</accession>
<feature type="transmembrane region" description="Helical" evidence="6">
    <location>
        <begin position="594"/>
        <end position="615"/>
    </location>
</feature>
<keyword evidence="2" id="KW-1003">Cell membrane</keyword>
<reference evidence="9" key="1">
    <citation type="journal article" date="2019" name="Int. J. Syst. Evol. Microbiol.">
        <title>The Global Catalogue of Microorganisms (GCM) 10K type strain sequencing project: providing services to taxonomists for standard genome sequencing and annotation.</title>
        <authorList>
            <consortium name="The Broad Institute Genomics Platform"/>
            <consortium name="The Broad Institute Genome Sequencing Center for Infectious Disease"/>
            <person name="Wu L."/>
            <person name="Ma J."/>
        </authorList>
    </citation>
    <scope>NUCLEOTIDE SEQUENCE [LARGE SCALE GENOMIC DNA]</scope>
    <source>
        <strain evidence="9">CGMCC 1.15277</strain>
    </source>
</reference>
<dbReference type="PANTHER" id="PTHR33406">
    <property type="entry name" value="MEMBRANE PROTEIN MJ1562-RELATED"/>
    <property type="match status" value="1"/>
</dbReference>
<evidence type="ECO:0000256" key="5">
    <source>
        <dbReference type="ARBA" id="ARBA00023136"/>
    </source>
</evidence>
<comment type="subcellular location">
    <subcellularLocation>
        <location evidence="1">Cell membrane</location>
        <topology evidence="1">Multi-pass membrane protein</topology>
    </subcellularLocation>
</comment>
<dbReference type="EMBL" id="JBHSUA010000019">
    <property type="protein sequence ID" value="MFC6397326.1"/>
    <property type="molecule type" value="Genomic_DNA"/>
</dbReference>
<keyword evidence="3 6" id="KW-0812">Transmembrane</keyword>
<protein>
    <submittedName>
        <fullName evidence="8">MMPL family transporter</fullName>
    </submittedName>
</protein>
<dbReference type="Pfam" id="PF03176">
    <property type="entry name" value="MMPL"/>
    <property type="match status" value="2"/>
</dbReference>
<dbReference type="InterPro" id="IPR050545">
    <property type="entry name" value="Mycobact_MmpL"/>
</dbReference>
<evidence type="ECO:0000256" key="1">
    <source>
        <dbReference type="ARBA" id="ARBA00004651"/>
    </source>
</evidence>
<keyword evidence="4 6" id="KW-1133">Transmembrane helix</keyword>
<dbReference type="SUPFAM" id="SSF82866">
    <property type="entry name" value="Multidrug efflux transporter AcrB transmembrane domain"/>
    <property type="match status" value="2"/>
</dbReference>
<feature type="transmembrane region" description="Helical" evidence="6">
    <location>
        <begin position="369"/>
        <end position="388"/>
    </location>
</feature>
<organism evidence="8 9">
    <name type="scientific">Luteococcus sanguinis</name>
    <dbReference type="NCBI Taxonomy" id="174038"/>
    <lineage>
        <taxon>Bacteria</taxon>
        <taxon>Bacillati</taxon>
        <taxon>Actinomycetota</taxon>
        <taxon>Actinomycetes</taxon>
        <taxon>Propionibacteriales</taxon>
        <taxon>Propionibacteriaceae</taxon>
        <taxon>Luteococcus</taxon>
    </lineage>
</organism>
<feature type="transmembrane region" description="Helical" evidence="6">
    <location>
        <begin position="235"/>
        <end position="255"/>
    </location>
</feature>
<comment type="caution">
    <text evidence="8">The sequence shown here is derived from an EMBL/GenBank/DDBJ whole genome shotgun (WGS) entry which is preliminary data.</text>
</comment>
<name>A0ABW1X2F2_9ACTN</name>
<evidence type="ECO:0000256" key="6">
    <source>
        <dbReference type="SAM" id="Phobius"/>
    </source>
</evidence>
<feature type="transmembrane region" description="Helical" evidence="6">
    <location>
        <begin position="184"/>
        <end position="204"/>
    </location>
</feature>
<feature type="transmembrane region" description="Helical" evidence="6">
    <location>
        <begin position="311"/>
        <end position="334"/>
    </location>
</feature>
<feature type="transmembrane region" description="Helical" evidence="6">
    <location>
        <begin position="664"/>
        <end position="683"/>
    </location>
</feature>
<evidence type="ECO:0000256" key="4">
    <source>
        <dbReference type="ARBA" id="ARBA00022989"/>
    </source>
</evidence>
<dbReference type="Gene3D" id="1.20.1640.10">
    <property type="entry name" value="Multidrug efflux transporter AcrB transmembrane domain"/>
    <property type="match status" value="2"/>
</dbReference>
<dbReference type="PRINTS" id="PR00702">
    <property type="entry name" value="ACRIFLAVINRP"/>
</dbReference>
<feature type="transmembrane region" description="Helical" evidence="6">
    <location>
        <begin position="557"/>
        <end position="574"/>
    </location>
</feature>
<proteinExistence type="predicted"/>
<dbReference type="PROSITE" id="PS50156">
    <property type="entry name" value="SSD"/>
    <property type="match status" value="1"/>
</dbReference>
<dbReference type="RefSeq" id="WP_343886575.1">
    <property type="nucleotide sequence ID" value="NZ_BAAAKI010000016.1"/>
</dbReference>
<feature type="transmembrane region" description="Helical" evidence="6">
    <location>
        <begin position="526"/>
        <end position="545"/>
    </location>
</feature>
<evidence type="ECO:0000313" key="8">
    <source>
        <dbReference type="EMBL" id="MFC6397326.1"/>
    </source>
</evidence>
<dbReference type="InterPro" id="IPR004869">
    <property type="entry name" value="MMPL_dom"/>
</dbReference>
<evidence type="ECO:0000313" key="9">
    <source>
        <dbReference type="Proteomes" id="UP001596266"/>
    </source>
</evidence>
<feature type="transmembrane region" description="Helical" evidence="6">
    <location>
        <begin position="276"/>
        <end position="299"/>
    </location>
</feature>
<keyword evidence="5 6" id="KW-0472">Membrane</keyword>
<dbReference type="InterPro" id="IPR001036">
    <property type="entry name" value="Acrflvin-R"/>
</dbReference>
<feature type="domain" description="SSD" evidence="7">
    <location>
        <begin position="185"/>
        <end position="333"/>
    </location>
</feature>
<keyword evidence="9" id="KW-1185">Reference proteome</keyword>
<feature type="transmembrane region" description="Helical" evidence="6">
    <location>
        <begin position="636"/>
        <end position="658"/>
    </location>
</feature>
<evidence type="ECO:0000256" key="2">
    <source>
        <dbReference type="ARBA" id="ARBA00022475"/>
    </source>
</evidence>
<dbReference type="Proteomes" id="UP001596266">
    <property type="component" value="Unassembled WGS sequence"/>
</dbReference>
<dbReference type="InterPro" id="IPR000731">
    <property type="entry name" value="SSD"/>
</dbReference>
<sequence length="904" mass="94869">MSGFLYEVGQWCYRFHRRVLALWLAALVLLGALAVTMGGTWKDQFSIPGAASQEALTKLRMTFPQVAALGATALVELPEGSKITDPEVKAAITSGIDKFKATGFVQGATEPWSEYVHGLVSDDGQAGVVQLQLEGTMDTFKDDQRETLVKVSDEITADLPAGSTVSMGGEAYSVSVPTLSVTEAAGVVVALVVLALTLGSLVAAGLPILTALVGVGLTVCIMMVFARFTPVMSTTPMLAVMLGLAVGIDYALFILSRHREQLSHGLDVEESAARAVATAGSAVVFAGLTVMIALVGLGLGGVPFLTAMGLFASLGIAFAVVIALTLLPAMMGFLGERMRPKHAVAEGEARPNTAQTRFFRGWVRAVTKFPWLTILVVLVGVAALSWPARNLTMALPNAGQSALGSPARTSYDAMAKHFGAGSNGPLIVTADLLTSTDPMGVMNGIKADIEKLPGVASVPAALPNQNADTGFVQVIPTTAPDDPATKDVVNALIAQHQHWLDAYGVDTGVTGSTAIQIDITSQLTKALLPFGIFVVGLSLVLLTMVFRSIYVPLKATIGYLFSIGVAFGLTTLVFNEGWGKELVNLERPMPVISFLPILLMGILFGLAMDYEVFLVSRIREEYVHGRSAREAIEEGFIGAGPVVAAAAVIMFVVFAFFVPEGEGPIKTIAFSLAVGVAVDAFVVRMTLVPAVMQLLGDRAWWLPGWLDRLLPSLDVEGEGLAHQLALADWPSAEHVEPVHAEALAVDGLVGPLDLSLQPGQVAAVVGDVRTRSAALLALSGRLKTTAGRARVAGSLLPDQSVKVRRDTDHLDLATSTDPAGDLARLLGRPAAVTFVDGIESGMDERAVTELVRLVETRRQQGRAVVLGVADAQAAAALVPDVTWQPTSTGIPVTSTAASLEGALA</sequence>
<feature type="transmembrane region" description="Helical" evidence="6">
    <location>
        <begin position="211"/>
        <end position="229"/>
    </location>
</feature>
<evidence type="ECO:0000256" key="3">
    <source>
        <dbReference type="ARBA" id="ARBA00022692"/>
    </source>
</evidence>
<evidence type="ECO:0000259" key="7">
    <source>
        <dbReference type="PROSITE" id="PS50156"/>
    </source>
</evidence>
<gene>
    <name evidence="8" type="ORF">ACFP57_10080</name>
</gene>
<dbReference type="PANTHER" id="PTHR33406:SF13">
    <property type="entry name" value="MEMBRANE PROTEIN YDFJ"/>
    <property type="match status" value="1"/>
</dbReference>